<sequence>MSSDWGNISGLPGTGNQMNTICYQLEPSTMQVVPRRSQWWSTHKRIMKLTHGNIKYSTKSRAKRMCSCMCLVKLHRQPHLHLPATVLFLPNFLRFKLQAEMMKGLKQSSL</sequence>
<evidence type="ECO:0000313" key="1">
    <source>
        <dbReference type="EMBL" id="AFK38199.1"/>
    </source>
</evidence>
<name>I3SD57_LOTJA</name>
<protein>
    <submittedName>
        <fullName evidence="1">Uncharacterized protein</fullName>
    </submittedName>
</protein>
<dbReference type="EMBL" id="BT138404">
    <property type="protein sequence ID" value="AFK38199.1"/>
    <property type="molecule type" value="mRNA"/>
</dbReference>
<proteinExistence type="evidence at transcript level"/>
<reference evidence="1" key="1">
    <citation type="submission" date="2012-05" db="EMBL/GenBank/DDBJ databases">
        <authorList>
            <person name="Krishnakumar V."/>
            <person name="Cheung F."/>
            <person name="Xiao Y."/>
            <person name="Chan A."/>
            <person name="Moskal W.A."/>
            <person name="Town C.D."/>
        </authorList>
    </citation>
    <scope>NUCLEOTIDE SEQUENCE</scope>
</reference>
<dbReference type="AlphaFoldDB" id="I3SD57"/>
<accession>I3SD57</accession>
<organism evidence="1">
    <name type="scientific">Lotus japonicus</name>
    <name type="common">Lotus corniculatus var. japonicus</name>
    <dbReference type="NCBI Taxonomy" id="34305"/>
    <lineage>
        <taxon>Eukaryota</taxon>
        <taxon>Viridiplantae</taxon>
        <taxon>Streptophyta</taxon>
        <taxon>Embryophyta</taxon>
        <taxon>Tracheophyta</taxon>
        <taxon>Spermatophyta</taxon>
        <taxon>Magnoliopsida</taxon>
        <taxon>eudicotyledons</taxon>
        <taxon>Gunneridae</taxon>
        <taxon>Pentapetalae</taxon>
        <taxon>rosids</taxon>
        <taxon>fabids</taxon>
        <taxon>Fabales</taxon>
        <taxon>Fabaceae</taxon>
        <taxon>Papilionoideae</taxon>
        <taxon>50 kb inversion clade</taxon>
        <taxon>NPAAA clade</taxon>
        <taxon>Hologalegina</taxon>
        <taxon>robinioid clade</taxon>
        <taxon>Loteae</taxon>
        <taxon>Lotus</taxon>
    </lineage>
</organism>